<evidence type="ECO:0000313" key="1">
    <source>
        <dbReference type="EMBL" id="RCW33852.1"/>
    </source>
</evidence>
<dbReference type="EMBL" id="QPIZ01000012">
    <property type="protein sequence ID" value="RCW33852.1"/>
    <property type="molecule type" value="Genomic_DNA"/>
</dbReference>
<accession>A0A2T0XH49</accession>
<protein>
    <submittedName>
        <fullName evidence="1">Uncharacterized protein</fullName>
    </submittedName>
</protein>
<sequence>MGKKAYSAYLQLSMASTFFFEDWKVSNNRSPNNAIINFSITMNDMIAHTNNFLFTCNLNVRVKFINAIHCFANIFKFFSTGESQFYE</sequence>
<keyword evidence="2" id="KW-1185">Reference proteome</keyword>
<dbReference type="Proteomes" id="UP000252733">
    <property type="component" value="Unassembled WGS sequence"/>
</dbReference>
<evidence type="ECO:0000313" key="2">
    <source>
        <dbReference type="Proteomes" id="UP000252733"/>
    </source>
</evidence>
<gene>
    <name evidence="1" type="ORF">DFO77_11214</name>
</gene>
<comment type="caution">
    <text evidence="1">The sequence shown here is derived from an EMBL/GenBank/DDBJ whole genome shotgun (WGS) entry which is preliminary data.</text>
</comment>
<name>A0A2T0XH49_9BACT</name>
<dbReference type="AlphaFoldDB" id="A0A2T0XH49"/>
<reference evidence="1 2" key="1">
    <citation type="submission" date="2018-07" db="EMBL/GenBank/DDBJ databases">
        <title>Freshwater and sediment microbial communities from various areas in North America, analyzing microbe dynamics in response to fracking.</title>
        <authorList>
            <person name="Lamendella R."/>
        </authorList>
    </citation>
    <scope>NUCLEOTIDE SEQUENCE [LARGE SCALE GENOMIC DNA]</scope>
    <source>
        <strain evidence="1 2">160A</strain>
    </source>
</reference>
<proteinExistence type="predicted"/>
<organism evidence="1 2">
    <name type="scientific">Marinilabilia salmonicolor</name>
    <dbReference type="NCBI Taxonomy" id="989"/>
    <lineage>
        <taxon>Bacteria</taxon>
        <taxon>Pseudomonadati</taxon>
        <taxon>Bacteroidota</taxon>
        <taxon>Bacteroidia</taxon>
        <taxon>Marinilabiliales</taxon>
        <taxon>Marinilabiliaceae</taxon>
        <taxon>Marinilabilia</taxon>
    </lineage>
</organism>